<accession>A0A4S3MMP7</accession>
<dbReference type="SUPFAM" id="SSF55447">
    <property type="entry name" value="CO dehydrogenase flavoprotein C-terminal domain-like"/>
    <property type="match status" value="1"/>
</dbReference>
<dbReference type="SMART" id="SM01092">
    <property type="entry name" value="CO_deh_flav_C"/>
    <property type="match status" value="1"/>
</dbReference>
<feature type="domain" description="FAD-binding PCMH-type" evidence="4">
    <location>
        <begin position="1"/>
        <end position="169"/>
    </location>
</feature>
<dbReference type="Pfam" id="PF03450">
    <property type="entry name" value="CO_deh_flav_C"/>
    <property type="match status" value="1"/>
</dbReference>
<keyword evidence="1" id="KW-0285">Flavoprotein</keyword>
<keyword evidence="3" id="KW-0560">Oxidoreductase</keyword>
<dbReference type="Gene3D" id="3.30.43.10">
    <property type="entry name" value="Uridine Diphospho-n-acetylenolpyruvylglucosamine Reductase, domain 2"/>
    <property type="match status" value="1"/>
</dbReference>
<evidence type="ECO:0000256" key="2">
    <source>
        <dbReference type="ARBA" id="ARBA00022827"/>
    </source>
</evidence>
<dbReference type="PANTHER" id="PTHR42659">
    <property type="entry name" value="XANTHINE DEHYDROGENASE SUBUNIT C-RELATED"/>
    <property type="match status" value="1"/>
</dbReference>
<dbReference type="Proteomes" id="UP000309450">
    <property type="component" value="Unassembled WGS sequence"/>
</dbReference>
<keyword evidence="2" id="KW-0274">FAD</keyword>
<comment type="caution">
    <text evidence="5">The sequence shown here is derived from an EMBL/GenBank/DDBJ whole genome shotgun (WGS) entry which is preliminary data.</text>
</comment>
<gene>
    <name evidence="5" type="ORF">E7811_10650</name>
</gene>
<dbReference type="InterPro" id="IPR016166">
    <property type="entry name" value="FAD-bd_PCMH"/>
</dbReference>
<dbReference type="PANTHER" id="PTHR42659:SF2">
    <property type="entry name" value="XANTHINE DEHYDROGENASE SUBUNIT C-RELATED"/>
    <property type="match status" value="1"/>
</dbReference>
<evidence type="ECO:0000256" key="3">
    <source>
        <dbReference type="ARBA" id="ARBA00023002"/>
    </source>
</evidence>
<dbReference type="InterPro" id="IPR016167">
    <property type="entry name" value="FAD-bd_PCMH_sub1"/>
</dbReference>
<dbReference type="InterPro" id="IPR036318">
    <property type="entry name" value="FAD-bd_PCMH-like_sf"/>
</dbReference>
<dbReference type="Pfam" id="PF00941">
    <property type="entry name" value="FAD_binding_5"/>
    <property type="match status" value="1"/>
</dbReference>
<proteinExistence type="predicted"/>
<dbReference type="InterPro" id="IPR016169">
    <property type="entry name" value="FAD-bd_PCMH_sub2"/>
</dbReference>
<evidence type="ECO:0000313" key="5">
    <source>
        <dbReference type="EMBL" id="THD83716.1"/>
    </source>
</evidence>
<name>A0A4S3MMP7_9RHOB</name>
<dbReference type="Gene3D" id="3.30.465.10">
    <property type="match status" value="1"/>
</dbReference>
<dbReference type="InterPro" id="IPR036683">
    <property type="entry name" value="CO_DH_flav_C_dom_sf"/>
</dbReference>
<dbReference type="OrthoDB" id="9814706at2"/>
<dbReference type="Gene3D" id="3.30.390.50">
    <property type="entry name" value="CO dehydrogenase flavoprotein, C-terminal domain"/>
    <property type="match status" value="1"/>
</dbReference>
<sequence>MGDYLRPRSLHEALAAMATGPWRLLAGGTDLYPAEKGRALTFPVLDLAGLDGLRGIAATDNGLRIGACTTWADIARTPLPPALAALQQAAVEVGGPQVQTAGTLGGNLCNASPAADGVPPLLACDAKVELACQRGTRQMALSDYLTGPRQTLRAPDEILTAILIPQTGLSGRSRFLKLGARRYLVISIAMVAVRLAADAGRITDAAVSVGACSATARRLPAVEAALAGHAPHLAATAVRDADVAAALAPMDDLRASAAYRATAAAELIRRALSDLASSGASEPAWGTA</sequence>
<organism evidence="5 6">
    <name type="scientific">Aliigemmobacter aestuarii</name>
    <dbReference type="NCBI Taxonomy" id="1445661"/>
    <lineage>
        <taxon>Bacteria</taxon>
        <taxon>Pseudomonadati</taxon>
        <taxon>Pseudomonadota</taxon>
        <taxon>Alphaproteobacteria</taxon>
        <taxon>Rhodobacterales</taxon>
        <taxon>Paracoccaceae</taxon>
        <taxon>Aliigemmobacter</taxon>
    </lineage>
</organism>
<reference evidence="5 6" key="1">
    <citation type="submission" date="2019-04" db="EMBL/GenBank/DDBJ databases">
        <title>Draft genome sequence of Gemmobacter aestuarii sp. nov.</title>
        <authorList>
            <person name="Hameed A."/>
            <person name="Lin S.-Y."/>
            <person name="Shahina M."/>
            <person name="Lai W.-A."/>
            <person name="Young C.-C."/>
        </authorList>
    </citation>
    <scope>NUCLEOTIDE SEQUENCE [LARGE SCALE GENOMIC DNA]</scope>
    <source>
        <strain evidence="5 6">CC-PW-75</strain>
    </source>
</reference>
<dbReference type="RefSeq" id="WP_136394609.1">
    <property type="nucleotide sequence ID" value="NZ_SSND01000002.1"/>
</dbReference>
<dbReference type="InterPro" id="IPR005107">
    <property type="entry name" value="CO_DH_flav_C"/>
</dbReference>
<dbReference type="InterPro" id="IPR051312">
    <property type="entry name" value="Diverse_Substr_Oxidored"/>
</dbReference>
<dbReference type="GO" id="GO:0071949">
    <property type="term" value="F:FAD binding"/>
    <property type="evidence" value="ECO:0007669"/>
    <property type="project" value="InterPro"/>
</dbReference>
<dbReference type="EMBL" id="SSND01000002">
    <property type="protein sequence ID" value="THD83716.1"/>
    <property type="molecule type" value="Genomic_DNA"/>
</dbReference>
<evidence type="ECO:0000313" key="6">
    <source>
        <dbReference type="Proteomes" id="UP000309450"/>
    </source>
</evidence>
<dbReference type="InterPro" id="IPR002346">
    <property type="entry name" value="Mopterin_DH_FAD-bd"/>
</dbReference>
<evidence type="ECO:0000259" key="4">
    <source>
        <dbReference type="PROSITE" id="PS51387"/>
    </source>
</evidence>
<dbReference type="GO" id="GO:0016491">
    <property type="term" value="F:oxidoreductase activity"/>
    <property type="evidence" value="ECO:0007669"/>
    <property type="project" value="UniProtKB-KW"/>
</dbReference>
<dbReference type="PROSITE" id="PS51387">
    <property type="entry name" value="FAD_PCMH"/>
    <property type="match status" value="1"/>
</dbReference>
<dbReference type="AlphaFoldDB" id="A0A4S3MMP7"/>
<keyword evidence="6" id="KW-1185">Reference proteome</keyword>
<dbReference type="SUPFAM" id="SSF56176">
    <property type="entry name" value="FAD-binding/transporter-associated domain-like"/>
    <property type="match status" value="1"/>
</dbReference>
<evidence type="ECO:0000256" key="1">
    <source>
        <dbReference type="ARBA" id="ARBA00022630"/>
    </source>
</evidence>
<protein>
    <submittedName>
        <fullName evidence="5">Xanthine dehydrogenase family protein subunit M</fullName>
    </submittedName>
</protein>